<dbReference type="EMBL" id="CAJVPL010005229">
    <property type="protein sequence ID" value="CAG8655928.1"/>
    <property type="molecule type" value="Genomic_DNA"/>
</dbReference>
<evidence type="ECO:0000313" key="1">
    <source>
        <dbReference type="EMBL" id="CAG8655928.1"/>
    </source>
</evidence>
<comment type="caution">
    <text evidence="1">The sequence shown here is derived from an EMBL/GenBank/DDBJ whole genome shotgun (WGS) entry which is preliminary data.</text>
</comment>
<protein>
    <submittedName>
        <fullName evidence="1">3318_t:CDS:1</fullName>
    </submittedName>
</protein>
<name>A0A9N9H4F6_9GLOM</name>
<reference evidence="1" key="1">
    <citation type="submission" date="2021-06" db="EMBL/GenBank/DDBJ databases">
        <authorList>
            <person name="Kallberg Y."/>
            <person name="Tangrot J."/>
            <person name="Rosling A."/>
        </authorList>
    </citation>
    <scope>NUCLEOTIDE SEQUENCE</scope>
    <source>
        <strain evidence="1">MT106</strain>
    </source>
</reference>
<organism evidence="1 2">
    <name type="scientific">Ambispora gerdemannii</name>
    <dbReference type="NCBI Taxonomy" id="144530"/>
    <lineage>
        <taxon>Eukaryota</taxon>
        <taxon>Fungi</taxon>
        <taxon>Fungi incertae sedis</taxon>
        <taxon>Mucoromycota</taxon>
        <taxon>Glomeromycotina</taxon>
        <taxon>Glomeromycetes</taxon>
        <taxon>Archaeosporales</taxon>
        <taxon>Ambisporaceae</taxon>
        <taxon>Ambispora</taxon>
    </lineage>
</organism>
<sequence length="39" mass="4364">NQTDGLSLNLPWNEEDSVDEGAAACGLFKVRFLKLRIDQ</sequence>
<feature type="non-terminal residue" evidence="1">
    <location>
        <position position="1"/>
    </location>
</feature>
<evidence type="ECO:0000313" key="2">
    <source>
        <dbReference type="Proteomes" id="UP000789831"/>
    </source>
</evidence>
<dbReference type="Proteomes" id="UP000789831">
    <property type="component" value="Unassembled WGS sequence"/>
</dbReference>
<keyword evidence="2" id="KW-1185">Reference proteome</keyword>
<dbReference type="AlphaFoldDB" id="A0A9N9H4F6"/>
<gene>
    <name evidence="1" type="ORF">AGERDE_LOCUS11600</name>
</gene>
<proteinExistence type="predicted"/>
<accession>A0A9N9H4F6</accession>